<name>A0A3M7QCI6_BRAPC</name>
<organism evidence="2 3">
    <name type="scientific">Brachionus plicatilis</name>
    <name type="common">Marine rotifer</name>
    <name type="synonym">Brachionus muelleri</name>
    <dbReference type="NCBI Taxonomy" id="10195"/>
    <lineage>
        <taxon>Eukaryota</taxon>
        <taxon>Metazoa</taxon>
        <taxon>Spiralia</taxon>
        <taxon>Gnathifera</taxon>
        <taxon>Rotifera</taxon>
        <taxon>Eurotatoria</taxon>
        <taxon>Monogononta</taxon>
        <taxon>Pseudotrocha</taxon>
        <taxon>Ploima</taxon>
        <taxon>Brachionidae</taxon>
        <taxon>Brachionus</taxon>
    </lineage>
</organism>
<dbReference type="Proteomes" id="UP000276133">
    <property type="component" value="Unassembled WGS sequence"/>
</dbReference>
<reference evidence="2 3" key="1">
    <citation type="journal article" date="2018" name="Sci. Rep.">
        <title>Genomic signatures of local adaptation to the degree of environmental predictability in rotifers.</title>
        <authorList>
            <person name="Franch-Gras L."/>
            <person name="Hahn C."/>
            <person name="Garcia-Roger E.M."/>
            <person name="Carmona M.J."/>
            <person name="Serra M."/>
            <person name="Gomez A."/>
        </authorList>
    </citation>
    <scope>NUCLEOTIDE SEQUENCE [LARGE SCALE GENOMIC DNA]</scope>
    <source>
        <strain evidence="2">HYR1</strain>
    </source>
</reference>
<keyword evidence="3" id="KW-1185">Reference proteome</keyword>
<gene>
    <name evidence="2" type="ORF">BpHYR1_006573</name>
</gene>
<dbReference type="EMBL" id="REGN01006546">
    <property type="protein sequence ID" value="RNA09100.1"/>
    <property type="molecule type" value="Genomic_DNA"/>
</dbReference>
<comment type="caution">
    <text evidence="2">The sequence shown here is derived from an EMBL/GenBank/DDBJ whole genome shotgun (WGS) entry which is preliminary data.</text>
</comment>
<dbReference type="AlphaFoldDB" id="A0A3M7QCI6"/>
<protein>
    <submittedName>
        <fullName evidence="2">Uncharacterized protein</fullName>
    </submittedName>
</protein>
<sequence>MYLFPNTAIPTVATASVTAYPTSLLLNSLEPSIVYERYIGTPVFPNFVPLVGIKCKEKTKNKEYIDDFIKKRVDEELKENQNRRENLKKNFVYNSCHCNCNKSRGKKELTLDEKIERIREELNLTKETNEIKLVQNLHDFEEDIINPQKIDNKQTNDFKKHHKINHDEVKFDFSCTNLKKEKKSSRIHQVVNNAFESKFGKTSNQSTLDAKIQLIHQEPSLSKQNFEDELEKKLLEYQTRNEQATKRHQTKEKFEPPTAHRSHWIPTGSNDYSHTNSKRGDLLKKQQHSVPLNSEPSAYFYHKNPTKDKSSILTVETYIPAQTIYETTVVNRPISSCYVLDESKKPFKINRTFFSVAKEYCNHPVRRSKTFCI</sequence>
<evidence type="ECO:0000256" key="1">
    <source>
        <dbReference type="SAM" id="MobiDB-lite"/>
    </source>
</evidence>
<evidence type="ECO:0000313" key="3">
    <source>
        <dbReference type="Proteomes" id="UP000276133"/>
    </source>
</evidence>
<evidence type="ECO:0000313" key="2">
    <source>
        <dbReference type="EMBL" id="RNA09100.1"/>
    </source>
</evidence>
<feature type="region of interest" description="Disordered" evidence="1">
    <location>
        <begin position="241"/>
        <end position="278"/>
    </location>
</feature>
<proteinExistence type="predicted"/>
<accession>A0A3M7QCI6</accession>